<organism evidence="2 3">
    <name type="scientific">Aquimarina amphilecti</name>
    <dbReference type="NCBI Taxonomy" id="1038014"/>
    <lineage>
        <taxon>Bacteria</taxon>
        <taxon>Pseudomonadati</taxon>
        <taxon>Bacteroidota</taxon>
        <taxon>Flavobacteriia</taxon>
        <taxon>Flavobacteriales</taxon>
        <taxon>Flavobacteriaceae</taxon>
        <taxon>Aquimarina</taxon>
    </lineage>
</organism>
<feature type="transmembrane region" description="Helical" evidence="1">
    <location>
        <begin position="15"/>
        <end position="35"/>
    </location>
</feature>
<evidence type="ECO:0000313" key="3">
    <source>
        <dbReference type="Proteomes" id="UP000198521"/>
    </source>
</evidence>
<dbReference type="Proteomes" id="UP000198521">
    <property type="component" value="Unassembled WGS sequence"/>
</dbReference>
<dbReference type="EMBL" id="FOAB01000001">
    <property type="protein sequence ID" value="SEK55042.1"/>
    <property type="molecule type" value="Genomic_DNA"/>
</dbReference>
<keyword evidence="3" id="KW-1185">Reference proteome</keyword>
<evidence type="ECO:0008006" key="4">
    <source>
        <dbReference type="Google" id="ProtNLM"/>
    </source>
</evidence>
<reference evidence="2 3" key="1">
    <citation type="submission" date="2016-10" db="EMBL/GenBank/DDBJ databases">
        <authorList>
            <person name="de Groot N.N."/>
        </authorList>
    </citation>
    <scope>NUCLEOTIDE SEQUENCE [LARGE SCALE GENOMIC DNA]</scope>
    <source>
        <strain evidence="2 3">DSM 25232</strain>
    </source>
</reference>
<dbReference type="AlphaFoldDB" id="A0A1H7HZK1"/>
<dbReference type="RefSeq" id="WP_342028413.1">
    <property type="nucleotide sequence ID" value="NZ_FOAB01000001.1"/>
</dbReference>
<keyword evidence="1" id="KW-0812">Transmembrane</keyword>
<accession>A0A1H7HZK1</accession>
<keyword evidence="1" id="KW-1133">Transmembrane helix</keyword>
<proteinExistence type="predicted"/>
<sequence>MIIDFRTSMKLAHRLGFYFFGFIIGLFLLMFFLGGKNASCDYSPNARVLKNIRIKERVFSKDILASMQKHSIDTADISTILASGSVDFGKSNTKLDSCNTYFIEGKAQEKKIGLHITNCDSIAKVNALEMLK</sequence>
<gene>
    <name evidence="2" type="ORF">SAMN04487910_0795</name>
</gene>
<dbReference type="STRING" id="1038014.SAMN04487910_0795"/>
<name>A0A1H7HZK1_AQUAM</name>
<keyword evidence="1" id="KW-0472">Membrane</keyword>
<protein>
    <recommendedName>
        <fullName evidence="4">DUF4258 domain-containing protein</fullName>
    </recommendedName>
</protein>
<evidence type="ECO:0000313" key="2">
    <source>
        <dbReference type="EMBL" id="SEK55042.1"/>
    </source>
</evidence>
<evidence type="ECO:0000256" key="1">
    <source>
        <dbReference type="SAM" id="Phobius"/>
    </source>
</evidence>